<evidence type="ECO:0008006" key="8">
    <source>
        <dbReference type="Google" id="ProtNLM"/>
    </source>
</evidence>
<evidence type="ECO:0000256" key="1">
    <source>
        <dbReference type="PIRSR" id="PIRSR640255-1"/>
    </source>
</evidence>
<dbReference type="GO" id="GO:0004519">
    <property type="term" value="F:endonuclease activity"/>
    <property type="evidence" value="ECO:0007669"/>
    <property type="project" value="TreeGrafter"/>
</dbReference>
<gene>
    <name evidence="6" type="ORF">GCM10007304_02470</name>
</gene>
<reference evidence="6" key="2">
    <citation type="submission" date="2020-09" db="EMBL/GenBank/DDBJ databases">
        <authorList>
            <person name="Sun Q."/>
            <person name="Sedlacek I."/>
        </authorList>
    </citation>
    <scope>NUCLEOTIDE SEQUENCE</scope>
    <source>
        <strain evidence="6">CCM 7905</strain>
    </source>
</reference>
<dbReference type="InterPro" id="IPR001604">
    <property type="entry name" value="Endo_G_ENPP1-like_dom"/>
</dbReference>
<dbReference type="InterPro" id="IPR044925">
    <property type="entry name" value="His-Me_finger_sf"/>
</dbReference>
<feature type="domain" description="DNA/RNA non-specific endonuclease/pyrophosphatase/phosphodiesterase" evidence="5">
    <location>
        <begin position="26"/>
        <end position="240"/>
    </location>
</feature>
<dbReference type="SMART" id="SM00892">
    <property type="entry name" value="Endonuclease_NS"/>
    <property type="match status" value="1"/>
</dbReference>
<dbReference type="AlphaFoldDB" id="A0A917CLS6"/>
<evidence type="ECO:0000259" key="5">
    <source>
        <dbReference type="SMART" id="SM00892"/>
    </source>
</evidence>
<evidence type="ECO:0000256" key="3">
    <source>
        <dbReference type="SAM" id="MobiDB-lite"/>
    </source>
</evidence>
<evidence type="ECO:0000313" key="6">
    <source>
        <dbReference type="EMBL" id="GGF92027.1"/>
    </source>
</evidence>
<feature type="region of interest" description="Disordered" evidence="3">
    <location>
        <begin position="268"/>
        <end position="291"/>
    </location>
</feature>
<reference evidence="6" key="1">
    <citation type="journal article" date="2014" name="Int. J. Syst. Evol. Microbiol.">
        <title>Complete genome sequence of Corynebacterium casei LMG S-19264T (=DSM 44701T), isolated from a smear-ripened cheese.</title>
        <authorList>
            <consortium name="US DOE Joint Genome Institute (JGI-PGF)"/>
            <person name="Walter F."/>
            <person name="Albersmeier A."/>
            <person name="Kalinowski J."/>
            <person name="Ruckert C."/>
        </authorList>
    </citation>
    <scope>NUCLEOTIDE SEQUENCE</scope>
    <source>
        <strain evidence="6">CCM 7905</strain>
    </source>
</reference>
<evidence type="ECO:0000259" key="4">
    <source>
        <dbReference type="SMART" id="SM00477"/>
    </source>
</evidence>
<keyword evidence="2" id="KW-0479">Metal-binding</keyword>
<feature type="compositionally biased region" description="Basic and acidic residues" evidence="3">
    <location>
        <begin position="268"/>
        <end position="277"/>
    </location>
</feature>
<dbReference type="SUPFAM" id="SSF54060">
    <property type="entry name" value="His-Me finger endonucleases"/>
    <property type="match status" value="1"/>
</dbReference>
<dbReference type="Pfam" id="PF01223">
    <property type="entry name" value="Endonuclease_NS"/>
    <property type="match status" value="1"/>
</dbReference>
<sequence length="291" mass="32418">MGYEPTFLALTDGVDIPVGEGLVDLPYTHFTVSMNTDRRLAAVTGVNIDGSQLKEVEREDDWQLDPRLPEDQQAGEELYADNDIDRGHLVRRRDPVWGETSVAEQANTDTFHYTVCAPQTSVFNQSMDLWLGLEDFVIAYASEYEQKISVFTGCIFAADDPVYRGFAVPRRFFKIAAWAEGDELATSGYVLDQTPSLDDIPKEVAPDDIPPLGPYRTYQVPVADIADLTGLAMGPLVAADRYLVPAVAAESDRWRELMSYADITLRTSRRETSRRETSLAGEPAPLDDRTD</sequence>
<feature type="binding site" evidence="2">
    <location>
        <position position="124"/>
    </location>
    <ligand>
        <name>Mg(2+)</name>
        <dbReference type="ChEBI" id="CHEBI:18420"/>
        <note>catalytic</note>
    </ligand>
</feature>
<dbReference type="PANTHER" id="PTHR13966:SF5">
    <property type="entry name" value="ENDONUCLEASE G, MITOCHONDRIAL"/>
    <property type="match status" value="1"/>
</dbReference>
<protein>
    <recommendedName>
        <fullName evidence="8">Endonuclease</fullName>
    </recommendedName>
</protein>
<proteinExistence type="predicted"/>
<feature type="domain" description="ENPP1-3/EXOG-like endonuclease/phosphodiesterase" evidence="4">
    <location>
        <begin position="27"/>
        <end position="240"/>
    </location>
</feature>
<dbReference type="Gene3D" id="3.40.570.10">
    <property type="entry name" value="Extracellular Endonuclease, subunit A"/>
    <property type="match status" value="1"/>
</dbReference>
<dbReference type="InterPro" id="IPR020821">
    <property type="entry name" value="ENPP1-3/EXOG-like_nuc-like"/>
</dbReference>
<feature type="active site" description="Proton acceptor" evidence="1">
    <location>
        <position position="88"/>
    </location>
</feature>
<comment type="caution">
    <text evidence="6">The sequence shown here is derived from an EMBL/GenBank/DDBJ whole genome shotgun (WGS) entry which is preliminary data.</text>
</comment>
<dbReference type="InterPro" id="IPR044929">
    <property type="entry name" value="DNA/RNA_non-sp_Endonuclease_sf"/>
</dbReference>
<dbReference type="SMART" id="SM00477">
    <property type="entry name" value="NUC"/>
    <property type="match status" value="1"/>
</dbReference>
<evidence type="ECO:0000313" key="7">
    <source>
        <dbReference type="Proteomes" id="UP000654257"/>
    </source>
</evidence>
<evidence type="ECO:0000256" key="2">
    <source>
        <dbReference type="PIRSR" id="PIRSR640255-2"/>
    </source>
</evidence>
<dbReference type="RefSeq" id="WP_188542897.1">
    <property type="nucleotide sequence ID" value="NZ_BMCU01000001.1"/>
</dbReference>
<dbReference type="Proteomes" id="UP000654257">
    <property type="component" value="Unassembled WGS sequence"/>
</dbReference>
<dbReference type="EMBL" id="BMCU01000001">
    <property type="protein sequence ID" value="GGF92027.1"/>
    <property type="molecule type" value="Genomic_DNA"/>
</dbReference>
<dbReference type="GO" id="GO:0046872">
    <property type="term" value="F:metal ion binding"/>
    <property type="evidence" value="ECO:0007669"/>
    <property type="project" value="UniProtKB-KW"/>
</dbReference>
<dbReference type="GO" id="GO:0003676">
    <property type="term" value="F:nucleic acid binding"/>
    <property type="evidence" value="ECO:0007669"/>
    <property type="project" value="InterPro"/>
</dbReference>
<dbReference type="InterPro" id="IPR040255">
    <property type="entry name" value="Non-specific_endonuclease"/>
</dbReference>
<dbReference type="PANTHER" id="PTHR13966">
    <property type="entry name" value="ENDONUCLEASE RELATED"/>
    <property type="match status" value="1"/>
</dbReference>
<name>A0A917CLS6_9NOCA</name>
<dbReference type="GO" id="GO:0016787">
    <property type="term" value="F:hydrolase activity"/>
    <property type="evidence" value="ECO:0007669"/>
    <property type="project" value="InterPro"/>
</dbReference>
<organism evidence="6 7">
    <name type="scientific">Rhodococcoides trifolii</name>
    <dbReference type="NCBI Taxonomy" id="908250"/>
    <lineage>
        <taxon>Bacteria</taxon>
        <taxon>Bacillati</taxon>
        <taxon>Actinomycetota</taxon>
        <taxon>Actinomycetes</taxon>
        <taxon>Mycobacteriales</taxon>
        <taxon>Nocardiaceae</taxon>
        <taxon>Rhodococcoides</taxon>
    </lineage>
</organism>
<keyword evidence="7" id="KW-1185">Reference proteome</keyword>
<accession>A0A917CLS6</accession>